<reference evidence="1 2" key="1">
    <citation type="journal article" date="2010" name="Mol. Plant Microbe Interact.">
        <title>Streptomyces scabies 87-22 contains a coronafacic acid-like biosynthetic cluster that contributes to plant-microbe interactions.</title>
        <authorList>
            <person name="Bignell D.R."/>
            <person name="Seipke R.F."/>
            <person name="Huguet-Tapia J.C."/>
            <person name="Chambers A.H."/>
            <person name="Parry R.J."/>
            <person name="Loria R."/>
        </authorList>
    </citation>
    <scope>NUCLEOTIDE SEQUENCE [LARGE SCALE GENOMIC DNA]</scope>
    <source>
        <strain evidence="1 2">87.22</strain>
    </source>
</reference>
<name>C9ZDT8_STRSW</name>
<dbReference type="EMBL" id="FN554889">
    <property type="protein sequence ID" value="CBG71862.1"/>
    <property type="molecule type" value="Genomic_DNA"/>
</dbReference>
<evidence type="ECO:0000313" key="2">
    <source>
        <dbReference type="Proteomes" id="UP000001444"/>
    </source>
</evidence>
<keyword evidence="2" id="KW-1185">Reference proteome</keyword>
<organism evidence="1 2">
    <name type="scientific">Streptomyces scabiei (strain 87.22)</name>
    <dbReference type="NCBI Taxonomy" id="680198"/>
    <lineage>
        <taxon>Bacteria</taxon>
        <taxon>Bacillati</taxon>
        <taxon>Actinomycetota</taxon>
        <taxon>Actinomycetes</taxon>
        <taxon>Kitasatosporales</taxon>
        <taxon>Streptomycetaceae</taxon>
        <taxon>Streptomyces</taxon>
    </lineage>
</organism>
<dbReference type="STRING" id="680198.SCAB_48111"/>
<dbReference type="RefSeq" id="WP_013002450.1">
    <property type="nucleotide sequence ID" value="NC_013929.1"/>
</dbReference>
<dbReference type="KEGG" id="scb:SCAB_48111"/>
<sequence>MDYPFIEVQARNTDGSRATVTFQLAGGDLPVSEADIVTALAERLAAVPGVTGVTATRHHVVQTDL</sequence>
<protein>
    <submittedName>
        <fullName evidence="1">Uncharacterized protein</fullName>
    </submittedName>
</protein>
<dbReference type="Proteomes" id="UP000001444">
    <property type="component" value="Chromosome"/>
</dbReference>
<proteinExistence type="predicted"/>
<dbReference type="GeneID" id="24307403"/>
<dbReference type="HOGENOM" id="CLU_2848132_0_0_11"/>
<accession>C9ZDT8</accession>
<dbReference type="AlphaFoldDB" id="C9ZDT8"/>
<gene>
    <name evidence="1" type="ordered locus">SCAB_48111</name>
</gene>
<evidence type="ECO:0000313" key="1">
    <source>
        <dbReference type="EMBL" id="CBG71862.1"/>
    </source>
</evidence>